<dbReference type="PROSITE" id="PS50914">
    <property type="entry name" value="BON"/>
    <property type="match status" value="1"/>
</dbReference>
<protein>
    <recommendedName>
        <fullName evidence="1">BON domain-containing protein</fullName>
    </recommendedName>
</protein>
<evidence type="ECO:0000313" key="2">
    <source>
        <dbReference type="EMBL" id="AGH43858.1"/>
    </source>
</evidence>
<dbReference type="STRING" id="1129794.C427_1749"/>
<dbReference type="KEGG" id="gps:C427_1749"/>
<dbReference type="Gene3D" id="3.30.1340.30">
    <property type="match status" value="1"/>
</dbReference>
<organism evidence="2 3">
    <name type="scientific">Paraglaciecola psychrophila 170</name>
    <dbReference type="NCBI Taxonomy" id="1129794"/>
    <lineage>
        <taxon>Bacteria</taxon>
        <taxon>Pseudomonadati</taxon>
        <taxon>Pseudomonadota</taxon>
        <taxon>Gammaproteobacteria</taxon>
        <taxon>Alteromonadales</taxon>
        <taxon>Alteromonadaceae</taxon>
        <taxon>Paraglaciecola</taxon>
    </lineage>
</organism>
<evidence type="ECO:0000259" key="1">
    <source>
        <dbReference type="PROSITE" id="PS50914"/>
    </source>
</evidence>
<dbReference type="AlphaFoldDB" id="K6ZMU0"/>
<sequence>MTIPGIETLDINVSTRKGDVRLVGIVDTQVQIDAALKLVRETDGAFTINNQLTIKQ</sequence>
<dbReference type="PATRIC" id="fig|1129794.4.peg.1734"/>
<reference evidence="2 3" key="1">
    <citation type="journal article" date="2013" name="Genome Announc.">
        <title>Complete Genome Sequence of Glaciecola psychrophila Strain 170T.</title>
        <authorList>
            <person name="Yin J."/>
            <person name="Chen J."/>
            <person name="Liu G."/>
            <person name="Yu Y."/>
            <person name="Song L."/>
            <person name="Wang X."/>
            <person name="Qu X."/>
        </authorList>
    </citation>
    <scope>NUCLEOTIDE SEQUENCE [LARGE SCALE GENOMIC DNA]</scope>
    <source>
        <strain evidence="2 3">170</strain>
    </source>
</reference>
<feature type="domain" description="BON" evidence="1">
    <location>
        <begin position="1"/>
        <end position="56"/>
    </location>
</feature>
<keyword evidence="3" id="KW-1185">Reference proteome</keyword>
<dbReference type="Pfam" id="PF04972">
    <property type="entry name" value="BON"/>
    <property type="match status" value="1"/>
</dbReference>
<dbReference type="EMBL" id="CP003837">
    <property type="protein sequence ID" value="AGH43858.1"/>
    <property type="molecule type" value="Genomic_DNA"/>
</dbReference>
<accession>K6ZMU0</accession>
<evidence type="ECO:0000313" key="3">
    <source>
        <dbReference type="Proteomes" id="UP000011864"/>
    </source>
</evidence>
<dbReference type="HOGENOM" id="CLU_3010165_0_0_6"/>
<proteinExistence type="predicted"/>
<dbReference type="Proteomes" id="UP000011864">
    <property type="component" value="Chromosome"/>
</dbReference>
<dbReference type="InterPro" id="IPR007055">
    <property type="entry name" value="BON_dom"/>
</dbReference>
<gene>
    <name evidence="2" type="ORF">C427_1749</name>
</gene>
<name>K6ZMU0_9ALTE</name>